<feature type="compositionally biased region" description="Basic and acidic residues" evidence="1">
    <location>
        <begin position="79"/>
        <end position="95"/>
    </location>
</feature>
<reference evidence="3 4" key="1">
    <citation type="submission" date="2019-02" db="EMBL/GenBank/DDBJ databases">
        <title>Sequencing the genomes of 1000 actinobacteria strains.</title>
        <authorList>
            <person name="Klenk H.-P."/>
        </authorList>
    </citation>
    <scope>NUCLEOTIDE SEQUENCE [LARGE SCALE GENOMIC DNA]</scope>
    <source>
        <strain evidence="3 4">DSM 45779</strain>
    </source>
</reference>
<proteinExistence type="predicted"/>
<feature type="signal peptide" evidence="2">
    <location>
        <begin position="1"/>
        <end position="27"/>
    </location>
</feature>
<dbReference type="AlphaFoldDB" id="A0A4Q7V0Z2"/>
<feature type="region of interest" description="Disordered" evidence="1">
    <location>
        <begin position="79"/>
        <end position="104"/>
    </location>
</feature>
<evidence type="ECO:0000313" key="4">
    <source>
        <dbReference type="Proteomes" id="UP000291591"/>
    </source>
</evidence>
<feature type="chain" id="PRO_5039079032" description="Trypsin-like peptidase" evidence="2">
    <location>
        <begin position="28"/>
        <end position="341"/>
    </location>
</feature>
<name>A0A4Q7V0Z2_PSEST</name>
<feature type="compositionally biased region" description="Pro residues" evidence="1">
    <location>
        <begin position="328"/>
        <end position="341"/>
    </location>
</feature>
<feature type="region of interest" description="Disordered" evidence="1">
    <location>
        <begin position="312"/>
        <end position="341"/>
    </location>
</feature>
<keyword evidence="4" id="KW-1185">Reference proteome</keyword>
<accession>A0A4Q7V0Z2</accession>
<evidence type="ECO:0008006" key="5">
    <source>
        <dbReference type="Google" id="ProtNLM"/>
    </source>
</evidence>
<evidence type="ECO:0000313" key="3">
    <source>
        <dbReference type="EMBL" id="RZT88137.1"/>
    </source>
</evidence>
<dbReference type="InterPro" id="IPR009003">
    <property type="entry name" value="Peptidase_S1_PA"/>
</dbReference>
<gene>
    <name evidence="3" type="ORF">EV383_5074</name>
</gene>
<dbReference type="RefSeq" id="WP_130292189.1">
    <property type="nucleotide sequence ID" value="NZ_SHKL01000001.1"/>
</dbReference>
<evidence type="ECO:0000256" key="1">
    <source>
        <dbReference type="SAM" id="MobiDB-lite"/>
    </source>
</evidence>
<dbReference type="EMBL" id="SHKL01000001">
    <property type="protein sequence ID" value="RZT88137.1"/>
    <property type="molecule type" value="Genomic_DNA"/>
</dbReference>
<sequence length="341" mass="34205">MSRALRSGRRIVGVGVVLGLASAAALAAPMAASAAPVATFAPATTAAVGPGVQIATPLPRGAELCTANFLYTDAAGSDGHADGGRRGKDGEHQSAHTESGAGVPDGKVYLGAAAHCNAAEDAMSSVDGCREPVMPVGTAVVIQGRDGENYAGRVAYNSWATMQARGETDPELCNLNDLELIELGDAAVAASNPTVPGFGGPTGLDADGTGEGEKVYSHQPNQLVATPNKQGISLGQPEGPRTHVVATTPPGVPGDSGSGYLDAEGRAFGVLSSLMAPTTTNGVADIAQALDYADEFGGVGRVSVIEGDRPFAPTALPLSEEPTGPALPALPLPELTPTPLR</sequence>
<keyword evidence="2" id="KW-0732">Signal</keyword>
<dbReference type="OrthoDB" id="5732461at2"/>
<comment type="caution">
    <text evidence="3">The sequence shown here is derived from an EMBL/GenBank/DDBJ whole genome shotgun (WGS) entry which is preliminary data.</text>
</comment>
<dbReference type="SUPFAM" id="SSF50494">
    <property type="entry name" value="Trypsin-like serine proteases"/>
    <property type="match status" value="1"/>
</dbReference>
<organism evidence="3 4">
    <name type="scientific">Pseudonocardia sediminis</name>
    <dbReference type="NCBI Taxonomy" id="1397368"/>
    <lineage>
        <taxon>Bacteria</taxon>
        <taxon>Bacillati</taxon>
        <taxon>Actinomycetota</taxon>
        <taxon>Actinomycetes</taxon>
        <taxon>Pseudonocardiales</taxon>
        <taxon>Pseudonocardiaceae</taxon>
        <taxon>Pseudonocardia</taxon>
    </lineage>
</organism>
<evidence type="ECO:0000256" key="2">
    <source>
        <dbReference type="SAM" id="SignalP"/>
    </source>
</evidence>
<dbReference type="Proteomes" id="UP000291591">
    <property type="component" value="Unassembled WGS sequence"/>
</dbReference>
<protein>
    <recommendedName>
        <fullName evidence="5">Trypsin-like peptidase</fullName>
    </recommendedName>
</protein>